<organism evidence="3 4">
    <name type="scientific">Glossina palpalis gambiensis</name>
    <dbReference type="NCBI Taxonomy" id="67801"/>
    <lineage>
        <taxon>Eukaryota</taxon>
        <taxon>Metazoa</taxon>
        <taxon>Ecdysozoa</taxon>
        <taxon>Arthropoda</taxon>
        <taxon>Hexapoda</taxon>
        <taxon>Insecta</taxon>
        <taxon>Pterygota</taxon>
        <taxon>Neoptera</taxon>
        <taxon>Endopterygota</taxon>
        <taxon>Diptera</taxon>
        <taxon>Brachycera</taxon>
        <taxon>Muscomorpha</taxon>
        <taxon>Hippoboscoidea</taxon>
        <taxon>Glossinidae</taxon>
        <taxon>Glossina</taxon>
    </lineage>
</organism>
<accession>A0A1B0BW58</accession>
<keyword evidence="2" id="KW-0732">Signal</keyword>
<reference evidence="3" key="2">
    <citation type="submission" date="2020-05" db="UniProtKB">
        <authorList>
            <consortium name="EnsemblMetazoa"/>
        </authorList>
    </citation>
    <scope>IDENTIFICATION</scope>
    <source>
        <strain evidence="3">IAEA</strain>
    </source>
</reference>
<evidence type="ECO:0000313" key="4">
    <source>
        <dbReference type="Proteomes" id="UP000092460"/>
    </source>
</evidence>
<feature type="signal peptide" evidence="2">
    <location>
        <begin position="1"/>
        <end position="20"/>
    </location>
</feature>
<evidence type="ECO:0000313" key="3">
    <source>
        <dbReference type="EnsemblMetazoa" id="GPPI042396-PA"/>
    </source>
</evidence>
<sequence length="117" mass="13415">MTTFFFFFFFFFTTVPITYVLQKWETIEENEASRYRTPSSQSGLHNAKCINVHMVKHISQISDLYTINTTNTACISIPLAGPGKVTTEEYKKVQKRTKATQLHLNRNVEKQADASST</sequence>
<reference evidence="4" key="1">
    <citation type="submission" date="2015-01" db="EMBL/GenBank/DDBJ databases">
        <authorList>
            <person name="Aksoy S."/>
            <person name="Warren W."/>
            <person name="Wilson R.K."/>
        </authorList>
    </citation>
    <scope>NUCLEOTIDE SEQUENCE [LARGE SCALE GENOMIC DNA]</scope>
    <source>
        <strain evidence="4">IAEA</strain>
    </source>
</reference>
<feature type="chain" id="PRO_5008405194" description="Secreted protein" evidence="2">
    <location>
        <begin position="21"/>
        <end position="117"/>
    </location>
</feature>
<dbReference type="EMBL" id="JXJN01021610">
    <property type="status" value="NOT_ANNOTATED_CDS"/>
    <property type="molecule type" value="Genomic_DNA"/>
</dbReference>
<protein>
    <recommendedName>
        <fullName evidence="5">Secreted protein</fullName>
    </recommendedName>
</protein>
<dbReference type="Proteomes" id="UP000092460">
    <property type="component" value="Unassembled WGS sequence"/>
</dbReference>
<feature type="region of interest" description="Disordered" evidence="1">
    <location>
        <begin position="96"/>
        <end position="117"/>
    </location>
</feature>
<proteinExistence type="predicted"/>
<evidence type="ECO:0000256" key="1">
    <source>
        <dbReference type="SAM" id="MobiDB-lite"/>
    </source>
</evidence>
<feature type="compositionally biased region" description="Basic and acidic residues" evidence="1">
    <location>
        <begin position="106"/>
        <end position="117"/>
    </location>
</feature>
<keyword evidence="4" id="KW-1185">Reference proteome</keyword>
<dbReference type="VEuPathDB" id="VectorBase:GPPI042396"/>
<name>A0A1B0BW58_9MUSC</name>
<dbReference type="AlphaFoldDB" id="A0A1B0BW58"/>
<evidence type="ECO:0008006" key="5">
    <source>
        <dbReference type="Google" id="ProtNLM"/>
    </source>
</evidence>
<evidence type="ECO:0000256" key="2">
    <source>
        <dbReference type="SAM" id="SignalP"/>
    </source>
</evidence>
<dbReference type="EnsemblMetazoa" id="GPPI042396-RA">
    <property type="protein sequence ID" value="GPPI042396-PA"/>
    <property type="gene ID" value="GPPI042396"/>
</dbReference>